<sequence>MATILLKRCTRTLATDNLLNMAKIARKDGFSRPIDESHFKHNQDAALTTPFPSGFVTPLPLQRAETAFPPLPV</sequence>
<gene>
    <name evidence="1" type="ORF">GGD53_003853</name>
</gene>
<dbReference type="Proteomes" id="UP000524492">
    <property type="component" value="Unassembled WGS sequence"/>
</dbReference>
<reference evidence="1 2" key="1">
    <citation type="submission" date="2020-08" db="EMBL/GenBank/DDBJ databases">
        <title>Genomic Encyclopedia of Type Strains, Phase IV (KMG-V): Genome sequencing to study the core and pangenomes of soil and plant-associated prokaryotes.</title>
        <authorList>
            <person name="Whitman W."/>
        </authorList>
    </citation>
    <scope>NUCLEOTIDE SEQUENCE [LARGE SCALE GENOMIC DNA]</scope>
    <source>
        <strain evidence="1 2">SEMIA 4074</strain>
    </source>
</reference>
<dbReference type="RefSeq" id="WP_184458279.1">
    <property type="nucleotide sequence ID" value="NZ_JACIFV010000014.1"/>
</dbReference>
<accession>A0A7W6Q9V6</accession>
<dbReference type="EMBL" id="JACIFV010000014">
    <property type="protein sequence ID" value="MBB4193684.1"/>
    <property type="molecule type" value="Genomic_DNA"/>
</dbReference>
<protein>
    <submittedName>
        <fullName evidence="1">Uncharacterized protein</fullName>
    </submittedName>
</protein>
<proteinExistence type="predicted"/>
<evidence type="ECO:0000313" key="2">
    <source>
        <dbReference type="Proteomes" id="UP000524492"/>
    </source>
</evidence>
<organism evidence="1 2">
    <name type="scientific">Rhizobium aethiopicum</name>
    <dbReference type="NCBI Taxonomy" id="1138170"/>
    <lineage>
        <taxon>Bacteria</taxon>
        <taxon>Pseudomonadati</taxon>
        <taxon>Pseudomonadota</taxon>
        <taxon>Alphaproteobacteria</taxon>
        <taxon>Hyphomicrobiales</taxon>
        <taxon>Rhizobiaceae</taxon>
        <taxon>Rhizobium/Agrobacterium group</taxon>
        <taxon>Rhizobium</taxon>
    </lineage>
</organism>
<evidence type="ECO:0000313" key="1">
    <source>
        <dbReference type="EMBL" id="MBB4193684.1"/>
    </source>
</evidence>
<dbReference type="AlphaFoldDB" id="A0A7W6Q9V6"/>
<comment type="caution">
    <text evidence="1">The sequence shown here is derived from an EMBL/GenBank/DDBJ whole genome shotgun (WGS) entry which is preliminary data.</text>
</comment>
<name>A0A7W6Q9V6_9HYPH</name>
<keyword evidence="2" id="KW-1185">Reference proteome</keyword>